<dbReference type="EMBL" id="FMZL01000002">
    <property type="protein sequence ID" value="SDC01804.1"/>
    <property type="molecule type" value="Genomic_DNA"/>
</dbReference>
<dbReference type="Gene3D" id="2.30.30.110">
    <property type="match status" value="1"/>
</dbReference>
<gene>
    <name evidence="3" type="ORF">SAMN04487824_10227</name>
</gene>
<proteinExistence type="inferred from homology"/>
<evidence type="ECO:0000313" key="3">
    <source>
        <dbReference type="EMBL" id="SDC01804.1"/>
    </source>
</evidence>
<accession>A0A1G6I5P1</accession>
<evidence type="ECO:0000313" key="4">
    <source>
        <dbReference type="Proteomes" id="UP000198528"/>
    </source>
</evidence>
<dbReference type="RefSeq" id="WP_090844756.1">
    <property type="nucleotide sequence ID" value="NZ_FMZL01000002.1"/>
</dbReference>
<evidence type="ECO:0000256" key="1">
    <source>
        <dbReference type="ARBA" id="ARBA00007521"/>
    </source>
</evidence>
<dbReference type="SUPFAM" id="SSF50118">
    <property type="entry name" value="Cell growth inhibitor/plasmid maintenance toxic component"/>
    <property type="match status" value="1"/>
</dbReference>
<reference evidence="4" key="1">
    <citation type="submission" date="2016-10" db="EMBL/GenBank/DDBJ databases">
        <authorList>
            <person name="Varghese N."/>
            <person name="Submissions S."/>
        </authorList>
    </citation>
    <scope>NUCLEOTIDE SEQUENCE [LARGE SCALE GENOMIC DNA]</scope>
    <source>
        <strain evidence="4">DSM 22619</strain>
    </source>
</reference>
<dbReference type="GO" id="GO:0003677">
    <property type="term" value="F:DNA binding"/>
    <property type="evidence" value="ECO:0007669"/>
    <property type="project" value="InterPro"/>
</dbReference>
<dbReference type="Pfam" id="PF02452">
    <property type="entry name" value="PemK_toxin"/>
    <property type="match status" value="1"/>
</dbReference>
<sequence length="119" mass="13303">MTMTDAEPHPYEVWRLSFFFEDQPDVKKERPAIVAVVDHTDEIALVVKVTGHGPRPEFPGEIRISDWKEASLTKPSTARCSKTMTVPLMSFQKATKYGSLTVKDAVEIEDTLRGLGIIA</sequence>
<dbReference type="AlphaFoldDB" id="A0A1G6I5P1"/>
<evidence type="ECO:0000256" key="2">
    <source>
        <dbReference type="ARBA" id="ARBA00022649"/>
    </source>
</evidence>
<keyword evidence="2" id="KW-1277">Toxin-antitoxin system</keyword>
<dbReference type="Proteomes" id="UP000198528">
    <property type="component" value="Unassembled WGS sequence"/>
</dbReference>
<keyword evidence="4" id="KW-1185">Reference proteome</keyword>
<comment type="similarity">
    <text evidence="1">Belongs to the PemK/MazF family.</text>
</comment>
<dbReference type="InterPro" id="IPR003477">
    <property type="entry name" value="PemK-like"/>
</dbReference>
<name>A0A1G6I5P1_9ACTN</name>
<organism evidence="3 4">
    <name type="scientific">Parafannyhessea umbonata</name>
    <dbReference type="NCBI Taxonomy" id="604330"/>
    <lineage>
        <taxon>Bacteria</taxon>
        <taxon>Bacillati</taxon>
        <taxon>Actinomycetota</taxon>
        <taxon>Coriobacteriia</taxon>
        <taxon>Coriobacteriales</taxon>
        <taxon>Atopobiaceae</taxon>
        <taxon>Parafannyhessea</taxon>
    </lineage>
</organism>
<protein>
    <submittedName>
        <fullName evidence="3">PemK-like, MazF-like toxin of type II toxin-antitoxin system</fullName>
    </submittedName>
</protein>
<dbReference type="InterPro" id="IPR011067">
    <property type="entry name" value="Plasmid_toxin/cell-grow_inhib"/>
</dbReference>